<sequence>MVTSKTIGNGILRALAITAGILLLLFLLYKIQSVILFLFISLIVSMIGNPIVKFLEKRLKFNHIVAVVVTLLFFILLLAGFIMMFVPLIISQGENLSLLDTAKLEADLTNLTEQLNNYFSSHNIDIENMVKESNLASKLNLNFIPNFLNSLISILGNIGVAIGSIIFITFFFLKDRKLFTVNAKKILPNEHEDKILNSFRKINHLLSRYFIGLIGQVTILFICYLIVLLIFGVENAFIIAFITALLNIIPYIGPLIATILVAVLTMLGHMDPESQGEMLSTTLYVLIGYSVAQIIDNNITTPLIFSNSVNSHPLEIFIVILASGFIFGVLGMIVAVPLYTIAKVVAKEFFPNNPVVKILTRGI</sequence>
<comment type="caution">
    <text evidence="9">The sequence shown here is derived from an EMBL/GenBank/DDBJ whole genome shotgun (WGS) entry which is preliminary data.</text>
</comment>
<dbReference type="PANTHER" id="PTHR21716:SF53">
    <property type="entry name" value="PERMEASE PERM-RELATED"/>
    <property type="match status" value="1"/>
</dbReference>
<feature type="transmembrane region" description="Helical" evidence="8">
    <location>
        <begin position="279"/>
        <end position="296"/>
    </location>
</feature>
<comment type="similarity">
    <text evidence="2">Belongs to the autoinducer-2 exporter (AI-2E) (TC 2.A.86) family.</text>
</comment>
<keyword evidence="6 8" id="KW-1133">Transmembrane helix</keyword>
<name>A0A495M581_9FLAO</name>
<dbReference type="RefSeq" id="WP_121377134.1">
    <property type="nucleotide sequence ID" value="NZ_RBLC01000004.1"/>
</dbReference>
<evidence type="ECO:0000256" key="6">
    <source>
        <dbReference type="ARBA" id="ARBA00022989"/>
    </source>
</evidence>
<dbReference type="EMBL" id="RBLC01000004">
    <property type="protein sequence ID" value="RKS20475.1"/>
    <property type="molecule type" value="Genomic_DNA"/>
</dbReference>
<reference evidence="9 10" key="1">
    <citation type="submission" date="2018-10" db="EMBL/GenBank/DDBJ databases">
        <title>Genomic Encyclopedia of Archaeal and Bacterial Type Strains, Phase II (KMG-II): from individual species to whole genera.</title>
        <authorList>
            <person name="Goeker M."/>
        </authorList>
    </citation>
    <scope>NUCLEOTIDE SEQUENCE [LARGE SCALE GENOMIC DNA]</scope>
    <source>
        <strain evidence="9 10">DSM 29537</strain>
    </source>
</reference>
<evidence type="ECO:0000313" key="9">
    <source>
        <dbReference type="EMBL" id="RKS20475.1"/>
    </source>
</evidence>
<feature type="transmembrane region" description="Helical" evidence="8">
    <location>
        <begin position="147"/>
        <end position="173"/>
    </location>
</feature>
<dbReference type="InterPro" id="IPR002549">
    <property type="entry name" value="AI-2E-like"/>
</dbReference>
<dbReference type="OrthoDB" id="9793390at2"/>
<feature type="transmembrane region" description="Helical" evidence="8">
    <location>
        <begin position="237"/>
        <end position="267"/>
    </location>
</feature>
<keyword evidence="3" id="KW-0813">Transport</keyword>
<comment type="subcellular location">
    <subcellularLocation>
        <location evidence="1">Cell membrane</location>
        <topology evidence="1">Multi-pass membrane protein</topology>
    </subcellularLocation>
</comment>
<keyword evidence="7 8" id="KW-0472">Membrane</keyword>
<evidence type="ECO:0000256" key="5">
    <source>
        <dbReference type="ARBA" id="ARBA00022692"/>
    </source>
</evidence>
<gene>
    <name evidence="9" type="ORF">CLV94_2854</name>
</gene>
<evidence type="ECO:0000313" key="10">
    <source>
        <dbReference type="Proteomes" id="UP000277579"/>
    </source>
</evidence>
<dbReference type="Pfam" id="PF01594">
    <property type="entry name" value="AI-2E_transport"/>
    <property type="match status" value="1"/>
</dbReference>
<organism evidence="9 10">
    <name type="scientific">Flavobacterium endophyticum</name>
    <dbReference type="NCBI Taxonomy" id="1540163"/>
    <lineage>
        <taxon>Bacteria</taxon>
        <taxon>Pseudomonadati</taxon>
        <taxon>Bacteroidota</taxon>
        <taxon>Flavobacteriia</taxon>
        <taxon>Flavobacteriales</taxon>
        <taxon>Flavobacteriaceae</taxon>
        <taxon>Flavobacterium</taxon>
    </lineage>
</organism>
<protein>
    <submittedName>
        <fullName evidence="9">Putative PurR-regulated permease PerM</fullName>
    </submittedName>
</protein>
<keyword evidence="10" id="KW-1185">Reference proteome</keyword>
<feature type="transmembrane region" description="Helical" evidence="8">
    <location>
        <begin position="209"/>
        <end position="231"/>
    </location>
</feature>
<dbReference type="GO" id="GO:0005886">
    <property type="term" value="C:plasma membrane"/>
    <property type="evidence" value="ECO:0007669"/>
    <property type="project" value="UniProtKB-SubCell"/>
</dbReference>
<feature type="transmembrane region" description="Helical" evidence="8">
    <location>
        <begin position="64"/>
        <end position="90"/>
    </location>
</feature>
<dbReference type="Proteomes" id="UP000277579">
    <property type="component" value="Unassembled WGS sequence"/>
</dbReference>
<dbReference type="GO" id="GO:0055085">
    <property type="term" value="P:transmembrane transport"/>
    <property type="evidence" value="ECO:0007669"/>
    <property type="project" value="TreeGrafter"/>
</dbReference>
<evidence type="ECO:0000256" key="4">
    <source>
        <dbReference type="ARBA" id="ARBA00022475"/>
    </source>
</evidence>
<feature type="transmembrane region" description="Helical" evidence="8">
    <location>
        <begin position="12"/>
        <end position="29"/>
    </location>
</feature>
<feature type="transmembrane region" description="Helical" evidence="8">
    <location>
        <begin position="316"/>
        <end position="339"/>
    </location>
</feature>
<dbReference type="AlphaFoldDB" id="A0A495M581"/>
<evidence type="ECO:0000256" key="3">
    <source>
        <dbReference type="ARBA" id="ARBA00022448"/>
    </source>
</evidence>
<proteinExistence type="inferred from homology"/>
<feature type="transmembrane region" description="Helical" evidence="8">
    <location>
        <begin position="35"/>
        <end position="52"/>
    </location>
</feature>
<evidence type="ECO:0000256" key="8">
    <source>
        <dbReference type="SAM" id="Phobius"/>
    </source>
</evidence>
<evidence type="ECO:0000256" key="1">
    <source>
        <dbReference type="ARBA" id="ARBA00004651"/>
    </source>
</evidence>
<evidence type="ECO:0000256" key="2">
    <source>
        <dbReference type="ARBA" id="ARBA00009773"/>
    </source>
</evidence>
<evidence type="ECO:0000256" key="7">
    <source>
        <dbReference type="ARBA" id="ARBA00023136"/>
    </source>
</evidence>
<accession>A0A495M581</accession>
<keyword evidence="5 8" id="KW-0812">Transmembrane</keyword>
<keyword evidence="4" id="KW-1003">Cell membrane</keyword>
<dbReference type="PANTHER" id="PTHR21716">
    <property type="entry name" value="TRANSMEMBRANE PROTEIN"/>
    <property type="match status" value="1"/>
</dbReference>